<dbReference type="Proteomes" id="UP000553888">
    <property type="component" value="Unassembled WGS sequence"/>
</dbReference>
<dbReference type="InterPro" id="IPR018961">
    <property type="entry name" value="DnaJ_homolog_subfam-C_membr-28"/>
</dbReference>
<evidence type="ECO:0000259" key="2">
    <source>
        <dbReference type="Pfam" id="PF09350"/>
    </source>
</evidence>
<reference evidence="3 4" key="1">
    <citation type="submission" date="2020-07" db="EMBL/GenBank/DDBJ databases">
        <title>Sequencing the genomes of 1000 actinobacteria strains.</title>
        <authorList>
            <person name="Klenk H.-P."/>
        </authorList>
    </citation>
    <scope>NUCLEOTIDE SEQUENCE [LARGE SCALE GENOMIC DNA]</scope>
    <source>
        <strain evidence="3 4">DSM 23141</strain>
    </source>
</reference>
<proteinExistence type="predicted"/>
<dbReference type="AlphaFoldDB" id="A0A852YLA3"/>
<feature type="compositionally biased region" description="Basic and acidic residues" evidence="1">
    <location>
        <begin position="8"/>
        <end position="18"/>
    </location>
</feature>
<evidence type="ECO:0000313" key="4">
    <source>
        <dbReference type="Proteomes" id="UP000553888"/>
    </source>
</evidence>
<feature type="compositionally biased region" description="Basic and acidic residues" evidence="1">
    <location>
        <begin position="28"/>
        <end position="67"/>
    </location>
</feature>
<sequence length="245" mass="28247">MGGVDPEDAGRGRREPSARQRGAPSGRPRPEPRREPGPRRPSESRPEAELRPEPEALRRQRRLRGEADLDEGSNATLWAPDQHTARIETEIQQAIRRGEFENLPGAGKPLRGIGGRMDEDWWIRQKIEDEELGGLGPPALTLRTENQRLDDRLDRMHRESEVREHLTDFNARVIEARRQLLGGPPVVTPTRDIDAEVKRWRERRAARAEARAEREAEEARAAAEAHVPSWWERARERRRARRAER</sequence>
<dbReference type="RefSeq" id="WP_179565060.1">
    <property type="nucleotide sequence ID" value="NZ_JACBZY010000001.1"/>
</dbReference>
<feature type="domain" description="DnaJ homologue subfamily C member 28 conserved" evidence="2">
    <location>
        <begin position="87"/>
        <end position="154"/>
    </location>
</feature>
<feature type="region of interest" description="Disordered" evidence="1">
    <location>
        <begin position="1"/>
        <end position="85"/>
    </location>
</feature>
<evidence type="ECO:0000256" key="1">
    <source>
        <dbReference type="SAM" id="MobiDB-lite"/>
    </source>
</evidence>
<comment type="caution">
    <text evidence="3">The sequence shown here is derived from an EMBL/GenBank/DDBJ whole genome shotgun (WGS) entry which is preliminary data.</text>
</comment>
<gene>
    <name evidence="3" type="ORF">BJ979_000611</name>
</gene>
<feature type="compositionally biased region" description="Basic and acidic residues" evidence="1">
    <location>
        <begin position="208"/>
        <end position="223"/>
    </location>
</feature>
<accession>A0A852YLA3</accession>
<evidence type="ECO:0000313" key="3">
    <source>
        <dbReference type="EMBL" id="NYG97985.1"/>
    </source>
</evidence>
<organism evidence="3 4">
    <name type="scientific">Schumannella luteola</name>
    <dbReference type="NCBI Taxonomy" id="472059"/>
    <lineage>
        <taxon>Bacteria</taxon>
        <taxon>Bacillati</taxon>
        <taxon>Actinomycetota</taxon>
        <taxon>Actinomycetes</taxon>
        <taxon>Micrococcales</taxon>
        <taxon>Microbacteriaceae</taxon>
        <taxon>Schumannella</taxon>
    </lineage>
</organism>
<dbReference type="Pfam" id="PF09350">
    <property type="entry name" value="DJC28_CD"/>
    <property type="match status" value="1"/>
</dbReference>
<name>A0A852YLA3_9MICO</name>
<feature type="region of interest" description="Disordered" evidence="1">
    <location>
        <begin position="208"/>
        <end position="227"/>
    </location>
</feature>
<keyword evidence="4" id="KW-1185">Reference proteome</keyword>
<protein>
    <recommendedName>
        <fullName evidence="2">DnaJ homologue subfamily C member 28 conserved domain-containing protein</fullName>
    </recommendedName>
</protein>
<dbReference type="EMBL" id="JACBZY010000001">
    <property type="protein sequence ID" value="NYG97985.1"/>
    <property type="molecule type" value="Genomic_DNA"/>
</dbReference>